<dbReference type="PROSITE" id="PS01361">
    <property type="entry name" value="ZF_DOF_1"/>
    <property type="match status" value="1"/>
</dbReference>
<proteinExistence type="predicted"/>
<dbReference type="GO" id="GO:0003700">
    <property type="term" value="F:DNA-binding transcription factor activity"/>
    <property type="evidence" value="ECO:0007669"/>
    <property type="project" value="UniProtKB-UniRule"/>
</dbReference>
<dbReference type="GO" id="GO:0003677">
    <property type="term" value="F:DNA binding"/>
    <property type="evidence" value="ECO:0007669"/>
    <property type="project" value="UniProtKB-UniRule"/>
</dbReference>
<organism evidence="12 13">
    <name type="scientific">Penstemon smallii</name>
    <dbReference type="NCBI Taxonomy" id="265156"/>
    <lineage>
        <taxon>Eukaryota</taxon>
        <taxon>Viridiplantae</taxon>
        <taxon>Streptophyta</taxon>
        <taxon>Embryophyta</taxon>
        <taxon>Tracheophyta</taxon>
        <taxon>Spermatophyta</taxon>
        <taxon>Magnoliopsida</taxon>
        <taxon>eudicotyledons</taxon>
        <taxon>Gunneridae</taxon>
        <taxon>Pentapetalae</taxon>
        <taxon>asterids</taxon>
        <taxon>lamiids</taxon>
        <taxon>Lamiales</taxon>
        <taxon>Plantaginaceae</taxon>
        <taxon>Cheloneae</taxon>
        <taxon>Penstemon</taxon>
    </lineage>
</organism>
<evidence type="ECO:0000256" key="10">
    <source>
        <dbReference type="SAM" id="MobiDB-lite"/>
    </source>
</evidence>
<name>A0ABD3US50_9LAMI</name>
<dbReference type="PANTHER" id="PTHR31992">
    <property type="entry name" value="DOF ZINC FINGER PROTEIN DOF1.4-RELATED"/>
    <property type="match status" value="1"/>
</dbReference>
<protein>
    <recommendedName>
        <fullName evidence="9">Dof zinc finger protein</fullName>
    </recommendedName>
</protein>
<dbReference type="EMBL" id="JBJXBP010000001">
    <property type="protein sequence ID" value="KAL3851333.1"/>
    <property type="molecule type" value="Genomic_DNA"/>
</dbReference>
<dbReference type="InterPro" id="IPR003851">
    <property type="entry name" value="Znf_Dof"/>
</dbReference>
<accession>A0ABD3US50</accession>
<feature type="region of interest" description="Disordered" evidence="10">
    <location>
        <begin position="207"/>
        <end position="245"/>
    </location>
</feature>
<evidence type="ECO:0000256" key="8">
    <source>
        <dbReference type="PROSITE-ProRule" id="PRU00071"/>
    </source>
</evidence>
<evidence type="ECO:0000313" key="12">
    <source>
        <dbReference type="EMBL" id="KAL3851333.1"/>
    </source>
</evidence>
<dbReference type="Pfam" id="PF02701">
    <property type="entry name" value="Zn_ribbon_Dof"/>
    <property type="match status" value="1"/>
</dbReference>
<dbReference type="Proteomes" id="UP001634393">
    <property type="component" value="Unassembled WGS sequence"/>
</dbReference>
<comment type="caution">
    <text evidence="12">The sequence shown here is derived from an EMBL/GenBank/DDBJ whole genome shotgun (WGS) entry which is preliminary data.</text>
</comment>
<evidence type="ECO:0000256" key="9">
    <source>
        <dbReference type="RuleBase" id="RU369094"/>
    </source>
</evidence>
<feature type="region of interest" description="Disordered" evidence="10">
    <location>
        <begin position="1"/>
        <end position="36"/>
    </location>
</feature>
<evidence type="ECO:0000313" key="13">
    <source>
        <dbReference type="Proteomes" id="UP001634393"/>
    </source>
</evidence>
<dbReference type="PROSITE" id="PS50884">
    <property type="entry name" value="ZF_DOF_2"/>
    <property type="match status" value="1"/>
</dbReference>
<feature type="domain" description="Dof-type" evidence="11">
    <location>
        <begin position="34"/>
        <end position="88"/>
    </location>
</feature>
<evidence type="ECO:0000256" key="6">
    <source>
        <dbReference type="ARBA" id="ARBA00023163"/>
    </source>
</evidence>
<evidence type="ECO:0000256" key="2">
    <source>
        <dbReference type="ARBA" id="ARBA00022771"/>
    </source>
</evidence>
<keyword evidence="4 9" id="KW-0805">Transcription regulation</keyword>
<evidence type="ECO:0000259" key="11">
    <source>
        <dbReference type="PROSITE" id="PS50884"/>
    </source>
</evidence>
<comment type="subcellular location">
    <subcellularLocation>
        <location evidence="8 9">Nucleus</location>
    </subcellularLocation>
</comment>
<keyword evidence="2 8" id="KW-0863">Zinc-finger</keyword>
<feature type="region of interest" description="Disordered" evidence="10">
    <location>
        <begin position="79"/>
        <end position="110"/>
    </location>
</feature>
<dbReference type="InterPro" id="IPR045174">
    <property type="entry name" value="Dof"/>
</dbReference>
<evidence type="ECO:0000256" key="5">
    <source>
        <dbReference type="ARBA" id="ARBA00023125"/>
    </source>
</evidence>
<feature type="compositionally biased region" description="Polar residues" evidence="10">
    <location>
        <begin position="96"/>
        <end position="110"/>
    </location>
</feature>
<keyword evidence="1 9" id="KW-0479">Metal-binding</keyword>
<evidence type="ECO:0000256" key="7">
    <source>
        <dbReference type="ARBA" id="ARBA00023242"/>
    </source>
</evidence>
<dbReference type="GO" id="GO:0005634">
    <property type="term" value="C:nucleus"/>
    <property type="evidence" value="ECO:0007669"/>
    <property type="project" value="UniProtKB-SubCell"/>
</dbReference>
<dbReference type="GO" id="GO:0008270">
    <property type="term" value="F:zinc ion binding"/>
    <property type="evidence" value="ECO:0007669"/>
    <property type="project" value="UniProtKB-KW"/>
</dbReference>
<reference evidence="12 13" key="1">
    <citation type="submission" date="2024-12" db="EMBL/GenBank/DDBJ databases">
        <title>The unique morphological basis and parallel evolutionary history of personate flowers in Penstemon.</title>
        <authorList>
            <person name="Depatie T.H."/>
            <person name="Wessinger C.A."/>
        </authorList>
    </citation>
    <scope>NUCLEOTIDE SEQUENCE [LARGE SCALE GENOMIC DNA]</scope>
    <source>
        <strain evidence="12">WTNN_2</strain>
        <tissue evidence="12">Leaf</tissue>
    </source>
</reference>
<keyword evidence="6 9" id="KW-0804">Transcription</keyword>
<sequence>MEQNMTTDHQPPHQRRLKPPPENPSNHHPPPPPQKCPRCDSANTKFCYYNNYSLSQPRYFCKGCRRYWTQGGTLRNVPVGGGCRRGKRPKPSSSSTIAKTQSLSTAAPLPSTQQSFTGMGMISGQSLRPDLSQQMGGNTSFYAGGPILSPLAAMQSLPAGINQSRGTQFDLLQNDFYPPQQNLFPQRPLSSWTQSFINRGPCFWGGATGGNGGDQVGSSSSSLNPNPNQWSSSLSDNHPGFNPSQ</sequence>
<evidence type="ECO:0000256" key="1">
    <source>
        <dbReference type="ARBA" id="ARBA00022723"/>
    </source>
</evidence>
<feature type="compositionally biased region" description="Low complexity" evidence="10">
    <location>
        <begin position="218"/>
        <end position="235"/>
    </location>
</feature>
<comment type="function">
    <text evidence="9">Transcription factor that binds specifically to a 5'-AA[AG]G-3' consensus core sequence.</text>
</comment>
<keyword evidence="13" id="KW-1185">Reference proteome</keyword>
<keyword evidence="3 9" id="KW-0862">Zinc</keyword>
<keyword evidence="5 8" id="KW-0238">DNA-binding</keyword>
<gene>
    <name evidence="12" type="ORF">ACJIZ3_013215</name>
</gene>
<evidence type="ECO:0000256" key="4">
    <source>
        <dbReference type="ARBA" id="ARBA00023015"/>
    </source>
</evidence>
<keyword evidence="7 8" id="KW-0539">Nucleus</keyword>
<feature type="compositionally biased region" description="Pro residues" evidence="10">
    <location>
        <begin position="20"/>
        <end position="35"/>
    </location>
</feature>
<dbReference type="AlphaFoldDB" id="A0ABD3US50"/>
<evidence type="ECO:0000256" key="3">
    <source>
        <dbReference type="ARBA" id="ARBA00022833"/>
    </source>
</evidence>
<dbReference type="PANTHER" id="PTHR31992:SF221">
    <property type="entry name" value="DOF ZINC FINGER PROTEIN DOF3.2-RELATED"/>
    <property type="match status" value="1"/>
</dbReference>